<dbReference type="AlphaFoldDB" id="A0ABC8KHW1"/>
<dbReference type="Pfam" id="PF04043">
    <property type="entry name" value="PMEI"/>
    <property type="match status" value="1"/>
</dbReference>
<accession>A0ABC8KHW1</accession>
<proteinExistence type="inferred from homology"/>
<keyword evidence="7" id="KW-1185">Reference proteome</keyword>
<comment type="similarity">
    <text evidence="3">Belongs to the PMEI family.</text>
</comment>
<feature type="domain" description="Pectinesterase inhibitor" evidence="5">
    <location>
        <begin position="20"/>
        <end position="178"/>
    </location>
</feature>
<evidence type="ECO:0000313" key="6">
    <source>
        <dbReference type="EMBL" id="CAH8358093.1"/>
    </source>
</evidence>
<feature type="signal peptide" evidence="4">
    <location>
        <begin position="1"/>
        <end position="17"/>
    </location>
</feature>
<keyword evidence="2" id="KW-1015">Disulfide bond</keyword>
<dbReference type="SMART" id="SM00856">
    <property type="entry name" value="PMEI"/>
    <property type="match status" value="1"/>
</dbReference>
<evidence type="ECO:0000259" key="5">
    <source>
        <dbReference type="SMART" id="SM00856"/>
    </source>
</evidence>
<dbReference type="PANTHER" id="PTHR35357:SF17">
    <property type="entry name" value="PECTINESTERASE INHIBITOR 12"/>
    <property type="match status" value="1"/>
</dbReference>
<organism evidence="6 7">
    <name type="scientific">Eruca vesicaria subsp. sativa</name>
    <name type="common">Garden rocket</name>
    <name type="synonym">Eruca sativa</name>
    <dbReference type="NCBI Taxonomy" id="29727"/>
    <lineage>
        <taxon>Eukaryota</taxon>
        <taxon>Viridiplantae</taxon>
        <taxon>Streptophyta</taxon>
        <taxon>Embryophyta</taxon>
        <taxon>Tracheophyta</taxon>
        <taxon>Spermatophyta</taxon>
        <taxon>Magnoliopsida</taxon>
        <taxon>eudicotyledons</taxon>
        <taxon>Gunneridae</taxon>
        <taxon>Pentapetalae</taxon>
        <taxon>rosids</taxon>
        <taxon>malvids</taxon>
        <taxon>Brassicales</taxon>
        <taxon>Brassicaceae</taxon>
        <taxon>Brassiceae</taxon>
        <taxon>Eruca</taxon>
    </lineage>
</organism>
<dbReference type="CDD" id="cd15795">
    <property type="entry name" value="PMEI-Pla_a_1_like"/>
    <property type="match status" value="1"/>
</dbReference>
<reference evidence="6 7" key="1">
    <citation type="submission" date="2022-03" db="EMBL/GenBank/DDBJ databases">
        <authorList>
            <person name="Macdonald S."/>
            <person name="Ahmed S."/>
            <person name="Newling K."/>
        </authorList>
    </citation>
    <scope>NUCLEOTIDE SEQUENCE [LARGE SCALE GENOMIC DNA]</scope>
</reference>
<dbReference type="Gene3D" id="1.20.140.40">
    <property type="entry name" value="Invertase/pectin methylesterase inhibitor family protein"/>
    <property type="match status" value="1"/>
</dbReference>
<evidence type="ECO:0000256" key="3">
    <source>
        <dbReference type="ARBA" id="ARBA00038471"/>
    </source>
</evidence>
<dbReference type="InterPro" id="IPR006501">
    <property type="entry name" value="Pectinesterase_inhib_dom"/>
</dbReference>
<sequence>MLMSIVVFVLLFSSCMANKVADSLIQKSCKNISDSIIVFTVPHFEYDCIATLKKNPESQKARNIDDLIMVGMNNAVSYLTTVKRIVEKIIKERKYKSSLSKNSLEECLKLYSKSAHMLTSGLNYLKKGNFDKASLEINDADQAPIFCELKFNGDNKQISPVKKENNLLLTMIYIPYVFMLERHYNV</sequence>
<evidence type="ECO:0000256" key="1">
    <source>
        <dbReference type="ARBA" id="ARBA00022729"/>
    </source>
</evidence>
<dbReference type="InterPro" id="IPR034088">
    <property type="entry name" value="Pla_a_1-like"/>
</dbReference>
<protein>
    <recommendedName>
        <fullName evidence="5">Pectinesterase inhibitor domain-containing protein</fullName>
    </recommendedName>
</protein>
<keyword evidence="1 4" id="KW-0732">Signal</keyword>
<gene>
    <name evidence="6" type="ORF">ERUC_LOCUS23849</name>
</gene>
<dbReference type="SUPFAM" id="SSF101148">
    <property type="entry name" value="Plant invertase/pectin methylesterase inhibitor"/>
    <property type="match status" value="1"/>
</dbReference>
<name>A0ABC8KHW1_ERUVS</name>
<feature type="chain" id="PRO_5044741037" description="Pectinesterase inhibitor domain-containing protein" evidence="4">
    <location>
        <begin position="18"/>
        <end position="186"/>
    </location>
</feature>
<evidence type="ECO:0000256" key="2">
    <source>
        <dbReference type="ARBA" id="ARBA00023157"/>
    </source>
</evidence>
<dbReference type="PANTHER" id="PTHR35357">
    <property type="entry name" value="OS02G0537100 PROTEIN"/>
    <property type="match status" value="1"/>
</dbReference>
<evidence type="ECO:0000313" key="7">
    <source>
        <dbReference type="Proteomes" id="UP001642260"/>
    </source>
</evidence>
<dbReference type="EMBL" id="CAKOAT010241820">
    <property type="protein sequence ID" value="CAH8358093.1"/>
    <property type="molecule type" value="Genomic_DNA"/>
</dbReference>
<evidence type="ECO:0000256" key="4">
    <source>
        <dbReference type="SAM" id="SignalP"/>
    </source>
</evidence>
<comment type="caution">
    <text evidence="6">The sequence shown here is derived from an EMBL/GenBank/DDBJ whole genome shotgun (WGS) entry which is preliminary data.</text>
</comment>
<dbReference type="NCBIfam" id="TIGR01614">
    <property type="entry name" value="PME_inhib"/>
    <property type="match status" value="1"/>
</dbReference>
<dbReference type="InterPro" id="IPR035513">
    <property type="entry name" value="Invertase/methylesterase_inhib"/>
</dbReference>
<dbReference type="Proteomes" id="UP001642260">
    <property type="component" value="Unassembled WGS sequence"/>
</dbReference>